<dbReference type="GO" id="GO:0032259">
    <property type="term" value="P:methylation"/>
    <property type="evidence" value="ECO:0007669"/>
    <property type="project" value="UniProtKB-KW"/>
</dbReference>
<dbReference type="GO" id="GO:0008168">
    <property type="term" value="F:methyltransferase activity"/>
    <property type="evidence" value="ECO:0007669"/>
    <property type="project" value="UniProtKB-KW"/>
</dbReference>
<dbReference type="InterPro" id="IPR018060">
    <property type="entry name" value="HTH_AraC"/>
</dbReference>
<gene>
    <name evidence="8" type="ORF">PGUG_04010</name>
</gene>
<dbReference type="RefSeq" id="XP_001483281.2">
    <property type="nucleotide sequence ID" value="XM_001483231.1"/>
</dbReference>
<evidence type="ECO:0000313" key="8">
    <source>
        <dbReference type="EMBL" id="EDK39912.2"/>
    </source>
</evidence>
<dbReference type="KEGG" id="pgu:PGUG_04010"/>
<evidence type="ECO:0000256" key="1">
    <source>
        <dbReference type="ARBA" id="ARBA00001947"/>
    </source>
</evidence>
<dbReference type="SUPFAM" id="SSF46689">
    <property type="entry name" value="Homeodomain-like"/>
    <property type="match status" value="1"/>
</dbReference>
<dbReference type="AlphaFoldDB" id="A5DL59"/>
<proteinExistence type="predicted"/>
<dbReference type="GO" id="GO:0006281">
    <property type="term" value="P:DNA repair"/>
    <property type="evidence" value="ECO:0007669"/>
    <property type="project" value="InterPro"/>
</dbReference>
<accession>A5DL59</accession>
<dbReference type="Proteomes" id="UP000001997">
    <property type="component" value="Unassembled WGS sequence"/>
</dbReference>
<feature type="domain" description="HTH araC/xylS-type" evidence="7">
    <location>
        <begin position="107"/>
        <end position="136"/>
    </location>
</feature>
<evidence type="ECO:0000259" key="7">
    <source>
        <dbReference type="PROSITE" id="PS01124"/>
    </source>
</evidence>
<keyword evidence="5" id="KW-0804">Transcription</keyword>
<organism evidence="8 9">
    <name type="scientific">Meyerozyma guilliermondii (strain ATCC 6260 / CBS 566 / DSM 6381 / JCM 1539 / NBRC 10279 / NRRL Y-324)</name>
    <name type="common">Yeast</name>
    <name type="synonym">Candida guilliermondii</name>
    <dbReference type="NCBI Taxonomy" id="294746"/>
    <lineage>
        <taxon>Eukaryota</taxon>
        <taxon>Fungi</taxon>
        <taxon>Dikarya</taxon>
        <taxon>Ascomycota</taxon>
        <taxon>Saccharomycotina</taxon>
        <taxon>Pichiomycetes</taxon>
        <taxon>Debaryomycetaceae</taxon>
        <taxon>Meyerozyma</taxon>
    </lineage>
</organism>
<dbReference type="InterPro" id="IPR009057">
    <property type="entry name" value="Homeodomain-like_sf"/>
</dbReference>
<dbReference type="HOGENOM" id="CLU_1082246_0_0_1"/>
<feature type="region of interest" description="Disordered" evidence="6">
    <location>
        <begin position="160"/>
        <end position="186"/>
    </location>
</feature>
<dbReference type="Gene3D" id="1.10.10.60">
    <property type="entry name" value="Homeodomain-like"/>
    <property type="match status" value="1"/>
</dbReference>
<dbReference type="OrthoDB" id="2447880at2759"/>
<name>A5DL59_PICGU</name>
<evidence type="ECO:0000256" key="5">
    <source>
        <dbReference type="ARBA" id="ARBA00023163"/>
    </source>
</evidence>
<dbReference type="STRING" id="294746.A5DL59"/>
<dbReference type="SUPFAM" id="SSF57884">
    <property type="entry name" value="Ada DNA repair protein, N-terminal domain (N-Ada 10)"/>
    <property type="match status" value="1"/>
</dbReference>
<evidence type="ECO:0000256" key="2">
    <source>
        <dbReference type="ARBA" id="ARBA00022603"/>
    </source>
</evidence>
<dbReference type="GeneID" id="5125119"/>
<dbReference type="eggNOG" id="ENOG502S6W3">
    <property type="taxonomic scope" value="Eukaryota"/>
</dbReference>
<protein>
    <recommendedName>
        <fullName evidence="7">HTH araC/xylS-type domain-containing protein</fullName>
    </recommendedName>
</protein>
<dbReference type="OMA" id="WNTTREN"/>
<evidence type="ECO:0000256" key="3">
    <source>
        <dbReference type="ARBA" id="ARBA00023015"/>
    </source>
</evidence>
<dbReference type="Pfam" id="PF02805">
    <property type="entry name" value="Ada_Zn_binding"/>
    <property type="match status" value="1"/>
</dbReference>
<evidence type="ECO:0000313" key="9">
    <source>
        <dbReference type="Proteomes" id="UP000001997"/>
    </source>
</evidence>
<keyword evidence="2" id="KW-0489">Methyltransferase</keyword>
<sequence>MGRYETFDQKLQAVLNREPDAEGHFLYLVATTKICCRPTCYSRFPNLKNVQFCNTLKEAIEQGYRPCKRCKPEKMSGWNTTRENVAKGCLLIGRAARAGKKPDFDAIAQQVGASKWHFCRSFKNYTGKTPRKYYLECLQGNDPLKRKALPLIRTKKYLQRMRRKGTDSQDEESGDHSNAAMNDHSSPEEIELLTPEDILNFSFEDIPSFWQQDWLDNGGSTNLLDPDTFPYKPDGYKQPIDPALDCLLDEQLMPGTA</sequence>
<comment type="cofactor">
    <cofactor evidence="1">
        <name>Zn(2+)</name>
        <dbReference type="ChEBI" id="CHEBI:29105"/>
    </cofactor>
</comment>
<dbReference type="InterPro" id="IPR035451">
    <property type="entry name" value="Ada-like_dom_sf"/>
</dbReference>
<evidence type="ECO:0000256" key="6">
    <source>
        <dbReference type="SAM" id="MobiDB-lite"/>
    </source>
</evidence>
<dbReference type="InParanoid" id="A5DL59"/>
<dbReference type="Gene3D" id="3.40.10.10">
    <property type="entry name" value="DNA Methylphosphotriester Repair Domain"/>
    <property type="match status" value="1"/>
</dbReference>
<dbReference type="EMBL" id="CH408159">
    <property type="protein sequence ID" value="EDK39912.2"/>
    <property type="molecule type" value="Genomic_DNA"/>
</dbReference>
<keyword evidence="4" id="KW-0010">Activator</keyword>
<dbReference type="PROSITE" id="PS01124">
    <property type="entry name" value="HTH_ARAC_FAMILY_2"/>
    <property type="match status" value="1"/>
</dbReference>
<keyword evidence="9" id="KW-1185">Reference proteome</keyword>
<dbReference type="InterPro" id="IPR004026">
    <property type="entry name" value="Ada_DNA_repair_Zn-bd"/>
</dbReference>
<dbReference type="GO" id="GO:0003700">
    <property type="term" value="F:DNA-binding transcription factor activity"/>
    <property type="evidence" value="ECO:0007669"/>
    <property type="project" value="InterPro"/>
</dbReference>
<dbReference type="GO" id="GO:0043565">
    <property type="term" value="F:sequence-specific DNA binding"/>
    <property type="evidence" value="ECO:0007669"/>
    <property type="project" value="InterPro"/>
</dbReference>
<evidence type="ECO:0000256" key="4">
    <source>
        <dbReference type="ARBA" id="ARBA00023159"/>
    </source>
</evidence>
<dbReference type="VEuPathDB" id="FungiDB:PGUG_04010"/>
<reference evidence="8 9" key="1">
    <citation type="journal article" date="2009" name="Nature">
        <title>Evolution of pathogenicity and sexual reproduction in eight Candida genomes.</title>
        <authorList>
            <person name="Butler G."/>
            <person name="Rasmussen M.D."/>
            <person name="Lin M.F."/>
            <person name="Santos M.A."/>
            <person name="Sakthikumar S."/>
            <person name="Munro C.A."/>
            <person name="Rheinbay E."/>
            <person name="Grabherr M."/>
            <person name="Forche A."/>
            <person name="Reedy J.L."/>
            <person name="Agrafioti I."/>
            <person name="Arnaud M.B."/>
            <person name="Bates S."/>
            <person name="Brown A.J."/>
            <person name="Brunke S."/>
            <person name="Costanzo M.C."/>
            <person name="Fitzpatrick D.A."/>
            <person name="de Groot P.W."/>
            <person name="Harris D."/>
            <person name="Hoyer L.L."/>
            <person name="Hube B."/>
            <person name="Klis F.M."/>
            <person name="Kodira C."/>
            <person name="Lennard N."/>
            <person name="Logue M.E."/>
            <person name="Martin R."/>
            <person name="Neiman A.M."/>
            <person name="Nikolaou E."/>
            <person name="Quail M.A."/>
            <person name="Quinn J."/>
            <person name="Santos M.C."/>
            <person name="Schmitzberger F.F."/>
            <person name="Sherlock G."/>
            <person name="Shah P."/>
            <person name="Silverstein K.A."/>
            <person name="Skrzypek M.S."/>
            <person name="Soll D."/>
            <person name="Staggs R."/>
            <person name="Stansfield I."/>
            <person name="Stumpf M.P."/>
            <person name="Sudbery P.E."/>
            <person name="Srikantha T."/>
            <person name="Zeng Q."/>
            <person name="Berman J."/>
            <person name="Berriman M."/>
            <person name="Heitman J."/>
            <person name="Gow N.A."/>
            <person name="Lorenz M.C."/>
            <person name="Birren B.W."/>
            <person name="Kellis M."/>
            <person name="Cuomo C.A."/>
        </authorList>
    </citation>
    <scope>NUCLEOTIDE SEQUENCE [LARGE SCALE GENOMIC DNA]</scope>
    <source>
        <strain evidence="9">ATCC 6260 / CBS 566 / DSM 6381 / JCM 1539 / NBRC 10279 / NRRL Y-324</strain>
    </source>
</reference>
<dbReference type="GO" id="GO:0008270">
    <property type="term" value="F:zinc ion binding"/>
    <property type="evidence" value="ECO:0007669"/>
    <property type="project" value="InterPro"/>
</dbReference>
<keyword evidence="2" id="KW-0808">Transferase</keyword>
<keyword evidence="3" id="KW-0805">Transcription regulation</keyword>